<feature type="transmembrane region" description="Helical" evidence="1">
    <location>
        <begin position="109"/>
        <end position="133"/>
    </location>
</feature>
<dbReference type="Pfam" id="PF00487">
    <property type="entry name" value="FA_desaturase"/>
    <property type="match status" value="1"/>
</dbReference>
<evidence type="ECO:0000259" key="2">
    <source>
        <dbReference type="Pfam" id="PF00487"/>
    </source>
</evidence>
<keyword evidence="4" id="KW-1185">Reference proteome</keyword>
<protein>
    <recommendedName>
        <fullName evidence="2">Fatty acid desaturase domain-containing protein</fullName>
    </recommendedName>
</protein>
<proteinExistence type="predicted"/>
<dbReference type="RefSeq" id="XP_019017222.1">
    <property type="nucleotide sequence ID" value="XM_019159944.1"/>
</dbReference>
<dbReference type="PANTHER" id="PTHR32100">
    <property type="entry name" value="OMEGA-6 FATTY ACID DESATURASE, CHLOROPLASTIC"/>
    <property type="match status" value="1"/>
</dbReference>
<dbReference type="STRING" id="763406.A0A1E3NIZ8"/>
<dbReference type="OrthoDB" id="1461976at2759"/>
<keyword evidence="1" id="KW-0472">Membrane</keyword>
<dbReference type="Proteomes" id="UP000094455">
    <property type="component" value="Unassembled WGS sequence"/>
</dbReference>
<evidence type="ECO:0000313" key="4">
    <source>
        <dbReference type="Proteomes" id="UP000094455"/>
    </source>
</evidence>
<reference evidence="3 4" key="1">
    <citation type="journal article" date="2016" name="Proc. Natl. Acad. Sci. U.S.A.">
        <title>Comparative genomics of biotechnologically important yeasts.</title>
        <authorList>
            <person name="Riley R."/>
            <person name="Haridas S."/>
            <person name="Wolfe K.H."/>
            <person name="Lopes M.R."/>
            <person name="Hittinger C.T."/>
            <person name="Goeker M."/>
            <person name="Salamov A.A."/>
            <person name="Wisecaver J.H."/>
            <person name="Long T.M."/>
            <person name="Calvey C.H."/>
            <person name="Aerts A.L."/>
            <person name="Barry K.W."/>
            <person name="Choi C."/>
            <person name="Clum A."/>
            <person name="Coughlan A.Y."/>
            <person name="Deshpande S."/>
            <person name="Douglass A.P."/>
            <person name="Hanson S.J."/>
            <person name="Klenk H.-P."/>
            <person name="LaButti K.M."/>
            <person name="Lapidus A."/>
            <person name="Lindquist E.A."/>
            <person name="Lipzen A.M."/>
            <person name="Meier-Kolthoff J.P."/>
            <person name="Ohm R.A."/>
            <person name="Otillar R.P."/>
            <person name="Pangilinan J.L."/>
            <person name="Peng Y."/>
            <person name="Rokas A."/>
            <person name="Rosa C.A."/>
            <person name="Scheuner C."/>
            <person name="Sibirny A.A."/>
            <person name="Slot J.C."/>
            <person name="Stielow J.B."/>
            <person name="Sun H."/>
            <person name="Kurtzman C.P."/>
            <person name="Blackwell M."/>
            <person name="Grigoriev I.V."/>
            <person name="Jeffries T.W."/>
        </authorList>
    </citation>
    <scope>NUCLEOTIDE SEQUENCE [LARGE SCALE GENOMIC DNA]</scope>
    <source>
        <strain evidence="3 4">NRRL Y-2026</strain>
    </source>
</reference>
<accession>A0A1E3NIZ8</accession>
<dbReference type="EMBL" id="KV454004">
    <property type="protein sequence ID" value="ODQ46109.1"/>
    <property type="molecule type" value="Genomic_DNA"/>
</dbReference>
<feature type="transmembrane region" description="Helical" evidence="1">
    <location>
        <begin position="271"/>
        <end position="292"/>
    </location>
</feature>
<dbReference type="GeneID" id="30176631"/>
<feature type="transmembrane region" description="Helical" evidence="1">
    <location>
        <begin position="84"/>
        <end position="103"/>
    </location>
</feature>
<gene>
    <name evidence="3" type="ORF">PICMEDRAFT_12543</name>
</gene>
<evidence type="ECO:0000256" key="1">
    <source>
        <dbReference type="SAM" id="Phobius"/>
    </source>
</evidence>
<sequence>MSTTTTTTISTISKTSSISAASSTGVTGGGSTLRCVAAGGPTRSAEAVDTTGRRFRAPDFSINDVLKAIPKECFRSSLAKSGGYVLRDVLCMVVLACVAHTAIPLVGSAALRGVCWAVYVNLLALPMTGLWILAHECGHQAFSDYGWVNDAVGWVLHSYCLNPYFSWKFSHRKHHKNNGHLRKDMAYVPRTLDEWKHKRGVVSLAELAEDSPLVSIATLLVQQTVGFQAYLLFDATGQPHPQLAASTSWWRRHFGASHFNPHALIFDKSNFWYIVASDAGILLQLAVLRLWVRRLGAFSCLVDWFLPYLLVNHWVVFITYLQHTDMSLPRYTDAQWTFPRGAGATIDRDFGFVGWFFFHDLIETHVLHHYCGRIPFYNARKATEAIKPVLGSHYRQSDTNMFKMLWQALRWCEFVQGDNGVMMFRNHNGNGVPPVDTPAAA</sequence>
<keyword evidence="1" id="KW-0812">Transmembrane</keyword>
<dbReference type="GO" id="GO:0016491">
    <property type="term" value="F:oxidoreductase activity"/>
    <property type="evidence" value="ECO:0007669"/>
    <property type="project" value="InterPro"/>
</dbReference>
<name>A0A1E3NIZ8_9ASCO</name>
<evidence type="ECO:0000313" key="3">
    <source>
        <dbReference type="EMBL" id="ODQ46109.1"/>
    </source>
</evidence>
<dbReference type="InterPro" id="IPR005804">
    <property type="entry name" value="FA_desaturase_dom"/>
</dbReference>
<dbReference type="AlphaFoldDB" id="A0A1E3NIZ8"/>
<dbReference type="CDD" id="cd03507">
    <property type="entry name" value="Delta12-FADS-like"/>
    <property type="match status" value="1"/>
</dbReference>
<feature type="transmembrane region" description="Helical" evidence="1">
    <location>
        <begin position="304"/>
        <end position="321"/>
    </location>
</feature>
<keyword evidence="1" id="KW-1133">Transmembrane helix</keyword>
<organism evidence="3 4">
    <name type="scientific">Pichia membranifaciens NRRL Y-2026</name>
    <dbReference type="NCBI Taxonomy" id="763406"/>
    <lineage>
        <taxon>Eukaryota</taxon>
        <taxon>Fungi</taxon>
        <taxon>Dikarya</taxon>
        <taxon>Ascomycota</taxon>
        <taxon>Saccharomycotina</taxon>
        <taxon>Pichiomycetes</taxon>
        <taxon>Pichiales</taxon>
        <taxon>Pichiaceae</taxon>
        <taxon>Pichia</taxon>
    </lineage>
</organism>
<dbReference type="GO" id="GO:0006629">
    <property type="term" value="P:lipid metabolic process"/>
    <property type="evidence" value="ECO:0007669"/>
    <property type="project" value="InterPro"/>
</dbReference>
<dbReference type="InterPro" id="IPR012171">
    <property type="entry name" value="Fatty_acid_desaturase"/>
</dbReference>
<feature type="domain" description="Fatty acid desaturase" evidence="2">
    <location>
        <begin position="116"/>
        <end position="394"/>
    </location>
</feature>